<evidence type="ECO:0000256" key="5">
    <source>
        <dbReference type="ARBA" id="ARBA00023136"/>
    </source>
</evidence>
<dbReference type="PANTHER" id="PTHR31769">
    <property type="entry name" value="OS07G0462200 PROTEIN-RELATED"/>
    <property type="match status" value="1"/>
</dbReference>
<evidence type="ECO:0000256" key="3">
    <source>
        <dbReference type="ARBA" id="ARBA00022729"/>
    </source>
</evidence>
<evidence type="ECO:0000256" key="1">
    <source>
        <dbReference type="ARBA" id="ARBA00004127"/>
    </source>
</evidence>
<keyword evidence="3" id="KW-0732">Signal</keyword>
<dbReference type="Proteomes" id="UP001152484">
    <property type="component" value="Unassembled WGS sequence"/>
</dbReference>
<dbReference type="EMBL" id="CAMAPE010000045">
    <property type="protein sequence ID" value="CAH9103477.1"/>
    <property type="molecule type" value="Genomic_DNA"/>
</dbReference>
<keyword evidence="4 7" id="KW-1133">Transmembrane helix</keyword>
<proteinExistence type="inferred from homology"/>
<dbReference type="Pfam" id="PF06749">
    <property type="entry name" value="DUF1218"/>
    <property type="match status" value="1"/>
</dbReference>
<evidence type="ECO:0000256" key="4">
    <source>
        <dbReference type="ARBA" id="ARBA00022989"/>
    </source>
</evidence>
<feature type="transmembrane region" description="Helical" evidence="7">
    <location>
        <begin position="54"/>
        <end position="76"/>
    </location>
</feature>
<feature type="transmembrane region" description="Helical" evidence="7">
    <location>
        <begin position="143"/>
        <end position="164"/>
    </location>
</feature>
<accession>A0A9P0ZLU9</accession>
<feature type="transmembrane region" description="Helical" evidence="7">
    <location>
        <begin position="96"/>
        <end position="115"/>
    </location>
</feature>
<gene>
    <name evidence="8" type="ORF">CEURO_LOCUS16138</name>
</gene>
<sequence>MGEEKGSSLVHLLVIVLSLTAFGLSIAAVHRGYSGTLHRDTSSNSTYCVYSSNVATGYGVGAFLFLFTSESLVMGVTKFMCFGRPLFPGSNRAWTIIYFCLSWMSFLITETLLIVGSKKSGFHTKHQRMVHARNISCETLRKGVFVFGAIWVILTMILNVYYYMYFSRATTPQPAPSNPNLAMPERRK</sequence>
<dbReference type="InterPro" id="IPR009606">
    <property type="entry name" value="DEAL/Modifying_wall_lignin1/2"/>
</dbReference>
<organism evidence="8 9">
    <name type="scientific">Cuscuta europaea</name>
    <name type="common">European dodder</name>
    <dbReference type="NCBI Taxonomy" id="41803"/>
    <lineage>
        <taxon>Eukaryota</taxon>
        <taxon>Viridiplantae</taxon>
        <taxon>Streptophyta</taxon>
        <taxon>Embryophyta</taxon>
        <taxon>Tracheophyta</taxon>
        <taxon>Spermatophyta</taxon>
        <taxon>Magnoliopsida</taxon>
        <taxon>eudicotyledons</taxon>
        <taxon>Gunneridae</taxon>
        <taxon>Pentapetalae</taxon>
        <taxon>asterids</taxon>
        <taxon>lamiids</taxon>
        <taxon>Solanales</taxon>
        <taxon>Convolvulaceae</taxon>
        <taxon>Cuscuteae</taxon>
        <taxon>Cuscuta</taxon>
        <taxon>Cuscuta subgen. Cuscuta</taxon>
    </lineage>
</organism>
<dbReference type="OrthoDB" id="2015495at2759"/>
<evidence type="ECO:0000313" key="9">
    <source>
        <dbReference type="Proteomes" id="UP001152484"/>
    </source>
</evidence>
<keyword evidence="5 7" id="KW-0472">Membrane</keyword>
<comment type="similarity">
    <text evidence="6">Belongs to the DESIGUAL family.</text>
</comment>
<dbReference type="AlphaFoldDB" id="A0A9P0ZLU9"/>
<dbReference type="InterPro" id="IPR052222">
    <property type="entry name" value="DESIGUAL"/>
</dbReference>
<keyword evidence="2 7" id="KW-0812">Transmembrane</keyword>
<evidence type="ECO:0000256" key="2">
    <source>
        <dbReference type="ARBA" id="ARBA00022692"/>
    </source>
</evidence>
<name>A0A9P0ZLU9_CUSEU</name>
<evidence type="ECO:0000256" key="6">
    <source>
        <dbReference type="ARBA" id="ARBA00029467"/>
    </source>
</evidence>
<reference evidence="8" key="1">
    <citation type="submission" date="2022-07" db="EMBL/GenBank/DDBJ databases">
        <authorList>
            <person name="Macas J."/>
            <person name="Novak P."/>
            <person name="Neumann P."/>
        </authorList>
    </citation>
    <scope>NUCLEOTIDE SEQUENCE</scope>
</reference>
<feature type="transmembrane region" description="Helical" evidence="7">
    <location>
        <begin position="12"/>
        <end position="33"/>
    </location>
</feature>
<keyword evidence="9" id="KW-1185">Reference proteome</keyword>
<evidence type="ECO:0000256" key="7">
    <source>
        <dbReference type="SAM" id="Phobius"/>
    </source>
</evidence>
<dbReference type="GO" id="GO:0012505">
    <property type="term" value="C:endomembrane system"/>
    <property type="evidence" value="ECO:0007669"/>
    <property type="project" value="UniProtKB-SubCell"/>
</dbReference>
<comment type="subcellular location">
    <subcellularLocation>
        <location evidence="1">Endomembrane system</location>
        <topology evidence="1">Multi-pass membrane protein</topology>
    </subcellularLocation>
</comment>
<protein>
    <submittedName>
        <fullName evidence="8">Uncharacterized protein</fullName>
    </submittedName>
</protein>
<comment type="caution">
    <text evidence="8">The sequence shown here is derived from an EMBL/GenBank/DDBJ whole genome shotgun (WGS) entry which is preliminary data.</text>
</comment>
<evidence type="ECO:0000313" key="8">
    <source>
        <dbReference type="EMBL" id="CAH9103477.1"/>
    </source>
</evidence>